<feature type="transmembrane region" description="Helical" evidence="9">
    <location>
        <begin position="64"/>
        <end position="84"/>
    </location>
</feature>
<keyword evidence="7 9" id="KW-0472">Membrane</keyword>
<reference evidence="12" key="1">
    <citation type="submission" date="2016-10" db="EMBL/GenBank/DDBJ databases">
        <authorList>
            <person name="Varghese N."/>
            <person name="Submissions S."/>
        </authorList>
    </citation>
    <scope>NUCLEOTIDE SEQUENCE [LARGE SCALE GENOMIC DNA]</scope>
    <source>
        <strain evidence="12">DSM 28463</strain>
    </source>
</reference>
<evidence type="ECO:0000256" key="4">
    <source>
        <dbReference type="ARBA" id="ARBA00022519"/>
    </source>
</evidence>
<evidence type="ECO:0000259" key="10">
    <source>
        <dbReference type="Pfam" id="PF04290"/>
    </source>
</evidence>
<feature type="transmembrane region" description="Helical" evidence="9">
    <location>
        <begin position="96"/>
        <end position="113"/>
    </location>
</feature>
<dbReference type="EMBL" id="FOVP01000005">
    <property type="protein sequence ID" value="SFN56757.1"/>
    <property type="molecule type" value="Genomic_DNA"/>
</dbReference>
<evidence type="ECO:0000256" key="9">
    <source>
        <dbReference type="RuleBase" id="RU369079"/>
    </source>
</evidence>
<comment type="caution">
    <text evidence="9">Lacks conserved residue(s) required for the propagation of feature annotation.</text>
</comment>
<feature type="domain" description="Tripartite ATP-independent periplasmic transporters DctQ component" evidence="10">
    <location>
        <begin position="72"/>
        <end position="203"/>
    </location>
</feature>
<evidence type="ECO:0000256" key="3">
    <source>
        <dbReference type="ARBA" id="ARBA00022475"/>
    </source>
</evidence>
<keyword evidence="4 9" id="KW-0997">Cell inner membrane</keyword>
<dbReference type="Pfam" id="PF04290">
    <property type="entry name" value="DctQ"/>
    <property type="match status" value="1"/>
</dbReference>
<evidence type="ECO:0000256" key="8">
    <source>
        <dbReference type="ARBA" id="ARBA00038436"/>
    </source>
</evidence>
<evidence type="ECO:0000256" key="2">
    <source>
        <dbReference type="ARBA" id="ARBA00022448"/>
    </source>
</evidence>
<name>A0A1I5A307_9RHOB</name>
<dbReference type="InterPro" id="IPR055348">
    <property type="entry name" value="DctQ"/>
</dbReference>
<dbReference type="Proteomes" id="UP000198599">
    <property type="component" value="Unassembled WGS sequence"/>
</dbReference>
<dbReference type="GO" id="GO:0022857">
    <property type="term" value="F:transmembrane transporter activity"/>
    <property type="evidence" value="ECO:0007669"/>
    <property type="project" value="UniProtKB-UniRule"/>
</dbReference>
<evidence type="ECO:0000313" key="12">
    <source>
        <dbReference type="Proteomes" id="UP000198599"/>
    </source>
</evidence>
<comment type="function">
    <text evidence="9">Part of the tripartite ATP-independent periplasmic (TRAP) transport system.</text>
</comment>
<dbReference type="InterPro" id="IPR007387">
    <property type="entry name" value="TRAP_DctQ"/>
</dbReference>
<dbReference type="PANTHER" id="PTHR35011">
    <property type="entry name" value="2,3-DIKETO-L-GULONATE TRAP TRANSPORTER SMALL PERMEASE PROTEIN YIAM"/>
    <property type="match status" value="1"/>
</dbReference>
<keyword evidence="3" id="KW-1003">Cell membrane</keyword>
<evidence type="ECO:0000256" key="5">
    <source>
        <dbReference type="ARBA" id="ARBA00022692"/>
    </source>
</evidence>
<dbReference type="PANTHER" id="PTHR35011:SF2">
    <property type="entry name" value="2,3-DIKETO-L-GULONATE TRAP TRANSPORTER SMALL PERMEASE PROTEIN YIAM"/>
    <property type="match status" value="1"/>
</dbReference>
<comment type="subcellular location">
    <subcellularLocation>
        <location evidence="1 9">Cell inner membrane</location>
        <topology evidence="1 9">Multi-pass membrane protein</topology>
    </subcellularLocation>
</comment>
<keyword evidence="6 9" id="KW-1133">Transmembrane helix</keyword>
<organism evidence="11 12">
    <name type="scientific">Roseovarius lutimaris</name>
    <dbReference type="NCBI Taxonomy" id="1005928"/>
    <lineage>
        <taxon>Bacteria</taxon>
        <taxon>Pseudomonadati</taxon>
        <taxon>Pseudomonadota</taxon>
        <taxon>Alphaproteobacteria</taxon>
        <taxon>Rhodobacterales</taxon>
        <taxon>Roseobacteraceae</taxon>
        <taxon>Roseovarius</taxon>
    </lineage>
</organism>
<gene>
    <name evidence="11" type="ORF">SAMN04487859_10512</name>
</gene>
<keyword evidence="12" id="KW-1185">Reference proteome</keyword>
<dbReference type="GO" id="GO:0005886">
    <property type="term" value="C:plasma membrane"/>
    <property type="evidence" value="ECO:0007669"/>
    <property type="project" value="UniProtKB-SubCell"/>
</dbReference>
<evidence type="ECO:0000256" key="1">
    <source>
        <dbReference type="ARBA" id="ARBA00004429"/>
    </source>
</evidence>
<proteinExistence type="inferred from homology"/>
<dbReference type="RefSeq" id="WP_092835562.1">
    <property type="nucleotide sequence ID" value="NZ_FOVP01000005.1"/>
</dbReference>
<dbReference type="AlphaFoldDB" id="A0A1I5A307"/>
<feature type="transmembrane region" description="Helical" evidence="9">
    <location>
        <begin position="31"/>
        <end position="52"/>
    </location>
</feature>
<comment type="similarity">
    <text evidence="8 9">Belongs to the TRAP transporter small permease family.</text>
</comment>
<dbReference type="GO" id="GO:0015740">
    <property type="term" value="P:C4-dicarboxylate transport"/>
    <property type="evidence" value="ECO:0007669"/>
    <property type="project" value="TreeGrafter"/>
</dbReference>
<evidence type="ECO:0000256" key="7">
    <source>
        <dbReference type="ARBA" id="ARBA00023136"/>
    </source>
</evidence>
<accession>A0A1I5A307</accession>
<keyword evidence="5 9" id="KW-0812">Transmembrane</keyword>
<feature type="transmembrane region" description="Helical" evidence="9">
    <location>
        <begin position="134"/>
        <end position="156"/>
    </location>
</feature>
<dbReference type="STRING" id="1005928.SAMN04487859_10512"/>
<sequence>MSILSEAWAIIPAFASNDSWEINQALRTPGAWVFGGILLLLGSMLVLWIYKLVPLLDKHLERTIMVYSYLLIAAIIFVEVFRRFAMNQQVPWSTTVPPLLFMIMAWYGCAYNVRLRTHLSFAEFRTMMPRLGQMTCLVLDSMLWYGFCVIVFTATMRVTALSATNFQIVSGTDNVMLWWFLVTIPVAFVLMSARVLENLLEDIAKYKSGEPLIKQAIIGEEPA</sequence>
<evidence type="ECO:0000256" key="6">
    <source>
        <dbReference type="ARBA" id="ARBA00022989"/>
    </source>
</evidence>
<evidence type="ECO:0000313" key="11">
    <source>
        <dbReference type="EMBL" id="SFN56757.1"/>
    </source>
</evidence>
<keyword evidence="2 9" id="KW-0813">Transport</keyword>
<dbReference type="OrthoDB" id="6116361at2"/>
<protein>
    <recommendedName>
        <fullName evidence="9">TRAP transporter small permease protein</fullName>
    </recommendedName>
</protein>
<comment type="subunit">
    <text evidence="9">The complex comprises the extracytoplasmic solute receptor protein and the two transmembrane proteins.</text>
</comment>
<feature type="transmembrane region" description="Helical" evidence="9">
    <location>
        <begin position="176"/>
        <end position="196"/>
    </location>
</feature>